<comment type="caution">
    <text evidence="3">The sequence shown here is derived from an EMBL/GenBank/DDBJ whole genome shotgun (WGS) entry which is preliminary data.</text>
</comment>
<organism evidence="3 4">
    <name type="scientific">Knufia obscura</name>
    <dbReference type="NCBI Taxonomy" id="1635080"/>
    <lineage>
        <taxon>Eukaryota</taxon>
        <taxon>Fungi</taxon>
        <taxon>Dikarya</taxon>
        <taxon>Ascomycota</taxon>
        <taxon>Pezizomycotina</taxon>
        <taxon>Eurotiomycetes</taxon>
        <taxon>Chaetothyriomycetidae</taxon>
        <taxon>Chaetothyriales</taxon>
        <taxon>Trichomeriaceae</taxon>
        <taxon>Knufia</taxon>
    </lineage>
</organism>
<dbReference type="Proteomes" id="UP001334248">
    <property type="component" value="Unassembled WGS sequence"/>
</dbReference>
<protein>
    <submittedName>
        <fullName evidence="3">Uncharacterized protein</fullName>
    </submittedName>
</protein>
<feature type="compositionally biased region" description="Polar residues" evidence="1">
    <location>
        <begin position="1"/>
        <end position="10"/>
    </location>
</feature>
<reference evidence="3 4" key="1">
    <citation type="journal article" date="2023" name="Res Sq">
        <title>Genomic and morphological characterization of Knufia obscura isolated from the Mars 2020 spacecraft assembly facility.</title>
        <authorList>
            <person name="Chander A.M."/>
            <person name="Teixeira M.M."/>
            <person name="Singh N.K."/>
            <person name="Williams M.P."/>
            <person name="Parker C.W."/>
            <person name="Leo P."/>
            <person name="Stajich J.E."/>
            <person name="Torok T."/>
            <person name="Tighe S."/>
            <person name="Mason C.E."/>
            <person name="Venkateswaran K."/>
        </authorList>
    </citation>
    <scope>NUCLEOTIDE SEQUENCE [LARGE SCALE GENOMIC DNA]</scope>
    <source>
        <strain evidence="3 4">CCFEE 5817</strain>
    </source>
</reference>
<feature type="transmembrane region" description="Helical" evidence="2">
    <location>
        <begin position="113"/>
        <end position="135"/>
    </location>
</feature>
<keyword evidence="4" id="KW-1185">Reference proteome</keyword>
<keyword evidence="2" id="KW-0472">Membrane</keyword>
<feature type="region of interest" description="Disordered" evidence="1">
    <location>
        <begin position="1"/>
        <end position="30"/>
    </location>
</feature>
<keyword evidence="2" id="KW-0812">Transmembrane</keyword>
<sequence length="296" mass="31534">MISPNMSKADTNTDESGLHLNPNPYTDLPQVYIHEPTTKSTSAESAPQLAPGHTDAPEVVARSSMNDNKGYGKSELAGPKTSTTTQEDKVLLEIEHPNRRSQRRILGLRRKTFVLACVGIALAVLAISLGTGLGVSRNGTEDTGTVVTSGMTGMAEIKCPGINNTQITFDSNGKLVNTSTTTTASSNFQVRCAVHYPEGRDAENGDGTVKNVGSDYLIAYTLEQCLGYCVEYNNQTSRAASVDPDENGSGCLAVSYNANLTDALQVENYGRNCWLKGRVGTSKQAKGYTESAVLLG</sequence>
<dbReference type="EMBL" id="JAVHJV010000001">
    <property type="protein sequence ID" value="KAK5947038.1"/>
    <property type="molecule type" value="Genomic_DNA"/>
</dbReference>
<name>A0ABR0S2G9_9EURO</name>
<dbReference type="RefSeq" id="XP_064735128.1">
    <property type="nucleotide sequence ID" value="XM_064869631.1"/>
</dbReference>
<evidence type="ECO:0000313" key="4">
    <source>
        <dbReference type="Proteomes" id="UP001334248"/>
    </source>
</evidence>
<keyword evidence="2" id="KW-1133">Transmembrane helix</keyword>
<evidence type="ECO:0000256" key="2">
    <source>
        <dbReference type="SAM" id="Phobius"/>
    </source>
</evidence>
<evidence type="ECO:0000256" key="1">
    <source>
        <dbReference type="SAM" id="MobiDB-lite"/>
    </source>
</evidence>
<feature type="region of interest" description="Disordered" evidence="1">
    <location>
        <begin position="64"/>
        <end position="87"/>
    </location>
</feature>
<evidence type="ECO:0000313" key="3">
    <source>
        <dbReference type="EMBL" id="KAK5947038.1"/>
    </source>
</evidence>
<accession>A0ABR0S2G9</accession>
<proteinExistence type="predicted"/>
<gene>
    <name evidence="3" type="ORF">PMZ80_001184</name>
</gene>
<dbReference type="GeneID" id="89994633"/>